<protein>
    <submittedName>
        <fullName evidence="4">Late secretory pathway protein avl9</fullName>
    </submittedName>
</protein>
<comment type="caution">
    <text evidence="4">The sequence shown here is derived from an EMBL/GenBank/DDBJ whole genome shotgun (WGS) entry which is preliminary data.</text>
</comment>
<evidence type="ECO:0000256" key="1">
    <source>
        <dbReference type="ARBA" id="ARBA00038178"/>
    </source>
</evidence>
<dbReference type="InterPro" id="IPR037516">
    <property type="entry name" value="Tripartite_DENN"/>
</dbReference>
<keyword evidence="5" id="KW-1185">Reference proteome</keyword>
<feature type="domain" description="UDENN" evidence="3">
    <location>
        <begin position="6"/>
        <end position="531"/>
    </location>
</feature>
<proteinExistence type="inferred from homology"/>
<reference evidence="4" key="1">
    <citation type="submission" date="2022-08" db="EMBL/GenBank/DDBJ databases">
        <title>Novel sulfate-reducing endosymbionts in the free-living metamonad Anaeramoeba.</title>
        <authorList>
            <person name="Jerlstrom-Hultqvist J."/>
            <person name="Cepicka I."/>
            <person name="Gallot-Lavallee L."/>
            <person name="Salas-Leiva D."/>
            <person name="Curtis B.A."/>
            <person name="Zahonova K."/>
            <person name="Pipaliya S."/>
            <person name="Dacks J."/>
            <person name="Roger A.J."/>
        </authorList>
    </citation>
    <scope>NUCLEOTIDE SEQUENCE</scope>
    <source>
        <strain evidence="4">Schooner1</strain>
    </source>
</reference>
<dbReference type="Proteomes" id="UP001150062">
    <property type="component" value="Unassembled WGS sequence"/>
</dbReference>
<evidence type="ECO:0000313" key="5">
    <source>
        <dbReference type="Proteomes" id="UP001150062"/>
    </source>
</evidence>
<evidence type="ECO:0000256" key="2">
    <source>
        <dbReference type="SAM" id="MobiDB-lite"/>
    </source>
</evidence>
<feature type="compositionally biased region" description="Basic and acidic residues" evidence="2">
    <location>
        <begin position="177"/>
        <end position="192"/>
    </location>
</feature>
<feature type="region of interest" description="Disordered" evidence="2">
    <location>
        <begin position="169"/>
        <end position="232"/>
    </location>
</feature>
<evidence type="ECO:0000259" key="3">
    <source>
        <dbReference type="PROSITE" id="PS50211"/>
    </source>
</evidence>
<dbReference type="PANTHER" id="PTHR31017">
    <property type="entry name" value="LATE SECRETORY PATHWAY PROTEIN AVL9-RELATED"/>
    <property type="match status" value="1"/>
</dbReference>
<comment type="similarity">
    <text evidence="1">Belongs to the AVL9 family.</text>
</comment>
<dbReference type="EMBL" id="JAOAOG010000246">
    <property type="protein sequence ID" value="KAJ6236207.1"/>
    <property type="molecule type" value="Genomic_DNA"/>
</dbReference>
<dbReference type="InterPro" id="IPR051731">
    <property type="entry name" value="DENND11/AVL9_GEFs"/>
</dbReference>
<dbReference type="Gene3D" id="3.40.50.11500">
    <property type="match status" value="1"/>
</dbReference>
<dbReference type="PROSITE" id="PS50211">
    <property type="entry name" value="DENN"/>
    <property type="match status" value="1"/>
</dbReference>
<dbReference type="InterPro" id="IPR018307">
    <property type="entry name" value="ABL9/DENND6_dom"/>
</dbReference>
<accession>A0ABQ8XW45</accession>
<dbReference type="Pfam" id="PF09794">
    <property type="entry name" value="Avl9"/>
    <property type="match status" value="1"/>
</dbReference>
<dbReference type="InterPro" id="IPR043153">
    <property type="entry name" value="DENN_C"/>
</dbReference>
<evidence type="ECO:0000313" key="4">
    <source>
        <dbReference type="EMBL" id="KAJ6236207.1"/>
    </source>
</evidence>
<gene>
    <name evidence="4" type="ORF">M0813_28129</name>
</gene>
<name>A0ABQ8XW45_9EUKA</name>
<feature type="compositionally biased region" description="Basic residues" evidence="2">
    <location>
        <begin position="203"/>
        <end position="232"/>
    </location>
</feature>
<sequence>MTEAIPFIAICNFDEEVGSEIEYFSPMPTSKKDPDFQNWLKKFSLFCLPTGSHRTESGFLFFNVYSPPPIKPRERLYGVSCFRLSTDNDRLAFNKNETSIQKKNKKKRRVLQKAVVVLSRLPLYRAIESKLSIITRAFFEQENHQDRSLVTQIHRLLNSSFTREKIENIEEEEEKEEQEKEEQKKEEQKEEEQKEEAEEEKKGKKNQKKLKNKNKNKKKKNKKNKKKKKKKKTIIVSDLTEQLNMSLPIRDYLPLLDKGLGCLTLLKFIMCEKKLLFYSQSPSAASHAVVTLLSLLPKFYYSLIPQMFQNEIDRSLERKRKKYDEKLNLPLGYPFDVDFGFPLDWCHKQTFWNPYSIDEQLEKLCRIESVTGFVVGTSTPLFVHKAADLGFDVVINLDDHKQRITYLSKDNKLLSELTKTEKNFIKNIMAVAFRREYTEGQWEGSDDWIRKQFSCYLQRLVIDLHRFTDYFQIQSKNSKNKNSNSNSPKKRKLHPKEVMNKFGKNWVISWKQTKNFKKLKKKILNMDMEKCYNAYKISDFNIFKEKAKKLLMKN</sequence>
<dbReference type="PANTHER" id="PTHR31017:SF1">
    <property type="entry name" value="LATE SECRETORY PATHWAY PROTEIN AVL9 HOMOLOG"/>
    <property type="match status" value="1"/>
</dbReference>
<organism evidence="4 5">
    <name type="scientific">Anaeramoeba flamelloides</name>
    <dbReference type="NCBI Taxonomy" id="1746091"/>
    <lineage>
        <taxon>Eukaryota</taxon>
        <taxon>Metamonada</taxon>
        <taxon>Anaeramoebidae</taxon>
        <taxon>Anaeramoeba</taxon>
    </lineage>
</organism>